<evidence type="ECO:0000313" key="1">
    <source>
        <dbReference type="EMBL" id="GAA0317816.1"/>
    </source>
</evidence>
<name>A0ABN0VV15_9ACTN</name>
<proteinExistence type="predicted"/>
<organism evidence="1 2">
    <name type="scientific">Actinoallomurus spadix</name>
    <dbReference type="NCBI Taxonomy" id="79912"/>
    <lineage>
        <taxon>Bacteria</taxon>
        <taxon>Bacillati</taxon>
        <taxon>Actinomycetota</taxon>
        <taxon>Actinomycetes</taxon>
        <taxon>Streptosporangiales</taxon>
        <taxon>Thermomonosporaceae</taxon>
        <taxon>Actinoallomurus</taxon>
    </lineage>
</organism>
<protein>
    <submittedName>
        <fullName evidence="1">Uncharacterized protein</fullName>
    </submittedName>
</protein>
<reference evidence="1 2" key="1">
    <citation type="journal article" date="2019" name="Int. J. Syst. Evol. Microbiol.">
        <title>The Global Catalogue of Microorganisms (GCM) 10K type strain sequencing project: providing services to taxonomists for standard genome sequencing and annotation.</title>
        <authorList>
            <consortium name="The Broad Institute Genomics Platform"/>
            <consortium name="The Broad Institute Genome Sequencing Center for Infectious Disease"/>
            <person name="Wu L."/>
            <person name="Ma J."/>
        </authorList>
    </citation>
    <scope>NUCLEOTIDE SEQUENCE [LARGE SCALE GENOMIC DNA]</scope>
    <source>
        <strain evidence="1 2">JCM 3146</strain>
    </source>
</reference>
<comment type="caution">
    <text evidence="1">The sequence shown here is derived from an EMBL/GenBank/DDBJ whole genome shotgun (WGS) entry which is preliminary data.</text>
</comment>
<gene>
    <name evidence="1" type="ORF">GCM10010151_04610</name>
</gene>
<sequence length="60" mass="6646">MRADAERQYSECDVLSLRLDTDVAELLGHDLGTPDRAAQDRLVENDGKTYGRVAVENSLP</sequence>
<accession>A0ABN0VV15</accession>
<dbReference type="Proteomes" id="UP001501822">
    <property type="component" value="Unassembled WGS sequence"/>
</dbReference>
<evidence type="ECO:0000313" key="2">
    <source>
        <dbReference type="Proteomes" id="UP001501822"/>
    </source>
</evidence>
<keyword evidence="2" id="KW-1185">Reference proteome</keyword>
<dbReference type="EMBL" id="BAAABM010000007">
    <property type="protein sequence ID" value="GAA0317816.1"/>
    <property type="molecule type" value="Genomic_DNA"/>
</dbReference>